<dbReference type="InterPro" id="IPR038459">
    <property type="entry name" value="MT_TRM10-typ_sf"/>
</dbReference>
<evidence type="ECO:0000313" key="6">
    <source>
        <dbReference type="EMBL" id="JAA56908.1"/>
    </source>
</evidence>
<evidence type="ECO:0000259" key="5">
    <source>
        <dbReference type="PROSITE" id="PS51675"/>
    </source>
</evidence>
<feature type="compositionally biased region" description="Polar residues" evidence="4">
    <location>
        <begin position="7"/>
        <end position="23"/>
    </location>
</feature>
<evidence type="ECO:0000256" key="1">
    <source>
        <dbReference type="ARBA" id="ARBA00022603"/>
    </source>
</evidence>
<dbReference type="GO" id="GO:0002939">
    <property type="term" value="P:tRNA N1-guanine methylation"/>
    <property type="evidence" value="ECO:0007669"/>
    <property type="project" value="TreeGrafter"/>
</dbReference>
<keyword evidence="1" id="KW-0489">Methyltransferase</keyword>
<reference evidence="6" key="1">
    <citation type="submission" date="2012-11" db="EMBL/GenBank/DDBJ databases">
        <authorList>
            <person name="Lucero-Rivera Y.E."/>
            <person name="Tovar-Ramirez D."/>
        </authorList>
    </citation>
    <scope>NUCLEOTIDE SEQUENCE</scope>
    <source>
        <tissue evidence="6">Salivary gland</tissue>
    </source>
</reference>
<organism evidence="6">
    <name type="scientific">Rhipicephalus pulchellus</name>
    <name type="common">Yellow backed tick</name>
    <name type="synonym">Dermacentor pulchellus</name>
    <dbReference type="NCBI Taxonomy" id="72859"/>
    <lineage>
        <taxon>Eukaryota</taxon>
        <taxon>Metazoa</taxon>
        <taxon>Ecdysozoa</taxon>
        <taxon>Arthropoda</taxon>
        <taxon>Chelicerata</taxon>
        <taxon>Arachnida</taxon>
        <taxon>Acari</taxon>
        <taxon>Parasitiformes</taxon>
        <taxon>Ixodida</taxon>
        <taxon>Ixodoidea</taxon>
        <taxon>Ixodidae</taxon>
        <taxon>Rhipicephalinae</taxon>
        <taxon>Rhipicephalus</taxon>
        <taxon>Rhipicephalus</taxon>
    </lineage>
</organism>
<dbReference type="AlphaFoldDB" id="L7M188"/>
<feature type="region of interest" description="Disordered" evidence="4">
    <location>
        <begin position="1"/>
        <end position="50"/>
    </location>
</feature>
<reference evidence="6" key="2">
    <citation type="journal article" date="2015" name="J. Proteomics">
        <title>Sexual differences in the sialomes of the zebra tick, Rhipicephalus pulchellus.</title>
        <authorList>
            <person name="Tan A.W."/>
            <person name="Francischetti I.M."/>
            <person name="Slovak M."/>
            <person name="Kini R.M."/>
            <person name="Ribeiro J.M."/>
        </authorList>
    </citation>
    <scope>NUCLEOTIDE SEQUENCE</scope>
    <source>
        <tissue evidence="6">Salivary gland</tissue>
    </source>
</reference>
<accession>L7M188</accession>
<sequence length="318" mass="35175">MVFGNIGASSSSTYTMETKTPSSEYALFPTDGNGADEIKKEDVPASEPPTLSKNAARKLARYERVVAARKAKRREKKLARKRRLAAAKELECYCFKSMSEGQRQIPVGSVKEEALNLDSSTASGVPAPCICIDMGHTEHMSDKELNKLSSQLRRLYGSNRHSCTPLKLYFTHFPSSCRLYKMCVEKHQGFERYSVEMRAESHSQLFPKESLLYLSPDAPEALPSTPLESNTVYVIGGLVDETVHKNISLSSACAEGIQCAQLPIDEFMERCGGTGCKILTVNQVFDILLGVHETQGDWANSLAKVIPKRTGLRKKQSS</sequence>
<dbReference type="InterPro" id="IPR028564">
    <property type="entry name" value="MT_TRM10-typ"/>
</dbReference>
<dbReference type="PANTHER" id="PTHR13563">
    <property type="entry name" value="TRNA (GUANINE-9-) METHYLTRANSFERASE"/>
    <property type="match status" value="1"/>
</dbReference>
<keyword evidence="2" id="KW-0808">Transferase</keyword>
<evidence type="ECO:0000256" key="4">
    <source>
        <dbReference type="SAM" id="MobiDB-lite"/>
    </source>
</evidence>
<dbReference type="Gene3D" id="3.40.1280.30">
    <property type="match status" value="1"/>
</dbReference>
<evidence type="ECO:0000256" key="3">
    <source>
        <dbReference type="ARBA" id="ARBA00022691"/>
    </source>
</evidence>
<dbReference type="GO" id="GO:0005654">
    <property type="term" value="C:nucleoplasm"/>
    <property type="evidence" value="ECO:0007669"/>
    <property type="project" value="TreeGrafter"/>
</dbReference>
<proteinExistence type="evidence at transcript level"/>
<dbReference type="GO" id="GO:0000049">
    <property type="term" value="F:tRNA binding"/>
    <property type="evidence" value="ECO:0007669"/>
    <property type="project" value="TreeGrafter"/>
</dbReference>
<dbReference type="PROSITE" id="PS51675">
    <property type="entry name" value="SAM_MT_TRM10"/>
    <property type="match status" value="1"/>
</dbReference>
<protein>
    <recommendedName>
        <fullName evidence="5">SAM-dependent MTase TRM10-type domain-containing protein</fullName>
    </recommendedName>
</protein>
<feature type="domain" description="SAM-dependent MTase TRM10-type" evidence="5">
    <location>
        <begin position="113"/>
        <end position="313"/>
    </location>
</feature>
<dbReference type="GO" id="GO:0008168">
    <property type="term" value="F:methyltransferase activity"/>
    <property type="evidence" value="ECO:0007669"/>
    <property type="project" value="UniProtKB-KW"/>
</dbReference>
<name>L7M188_RHIPC</name>
<evidence type="ECO:0000256" key="2">
    <source>
        <dbReference type="ARBA" id="ARBA00022679"/>
    </source>
</evidence>
<dbReference type="InterPro" id="IPR007356">
    <property type="entry name" value="tRNA_m1G_MeTrfase_euk"/>
</dbReference>
<dbReference type="PANTHER" id="PTHR13563:SF19">
    <property type="entry name" value="TRNA METHYLTRANSFERASE 10 HOMOLOG B"/>
    <property type="match status" value="1"/>
</dbReference>
<keyword evidence="3" id="KW-0949">S-adenosyl-L-methionine</keyword>
<dbReference type="EMBL" id="GACK01008126">
    <property type="protein sequence ID" value="JAA56908.1"/>
    <property type="molecule type" value="mRNA"/>
</dbReference>